<proteinExistence type="inferred from homology"/>
<dbReference type="InterPro" id="IPR004107">
    <property type="entry name" value="Integrase_SAM-like_N"/>
</dbReference>
<dbReference type="Pfam" id="PF14659">
    <property type="entry name" value="Phage_int_SAM_3"/>
    <property type="match status" value="1"/>
</dbReference>
<dbReference type="Gene3D" id="1.10.150.130">
    <property type="match status" value="1"/>
</dbReference>
<evidence type="ECO:0000256" key="5">
    <source>
        <dbReference type="SAM" id="MobiDB-lite"/>
    </source>
</evidence>
<dbReference type="PROSITE" id="PS51898">
    <property type="entry name" value="TYR_RECOMBINASE"/>
    <property type="match status" value="1"/>
</dbReference>
<evidence type="ECO:0000259" key="6">
    <source>
        <dbReference type="PROSITE" id="PS51898"/>
    </source>
</evidence>
<dbReference type="InterPro" id="IPR002104">
    <property type="entry name" value="Integrase_catalytic"/>
</dbReference>
<feature type="domain" description="Tyr recombinase" evidence="6">
    <location>
        <begin position="139"/>
        <end position="345"/>
    </location>
</feature>
<dbReference type="Pfam" id="PF00589">
    <property type="entry name" value="Phage_integrase"/>
    <property type="match status" value="1"/>
</dbReference>
<evidence type="ECO:0000256" key="3">
    <source>
        <dbReference type="ARBA" id="ARBA00023125"/>
    </source>
</evidence>
<dbReference type="RefSeq" id="WP_378310495.1">
    <property type="nucleotide sequence ID" value="NZ_JBHUKS010000027.1"/>
</dbReference>
<dbReference type="InterPro" id="IPR011010">
    <property type="entry name" value="DNA_brk_join_enz"/>
</dbReference>
<name>A0ABW5HH56_9PSEU</name>
<accession>A0ABW5HH56</accession>
<evidence type="ECO:0000313" key="8">
    <source>
        <dbReference type="Proteomes" id="UP001597483"/>
    </source>
</evidence>
<dbReference type="SUPFAM" id="SSF56349">
    <property type="entry name" value="DNA breaking-rejoining enzymes"/>
    <property type="match status" value="1"/>
</dbReference>
<dbReference type="PANTHER" id="PTHR30349">
    <property type="entry name" value="PHAGE INTEGRASE-RELATED"/>
    <property type="match status" value="1"/>
</dbReference>
<protein>
    <submittedName>
        <fullName evidence="7">Tyrosine-type recombinase/integrase</fullName>
    </submittedName>
</protein>
<sequence>MPGFASRRAAVGYAGDMESDRRRKVWVDPADGRVLFEDWVRRWLPVQDLDPRTVDNYDSYLRCHLLARFGSTPIGEITALQVDAWKTAAADAGYAAATVSSWAKLLSMILADAVDERLIAVNPVRQRRRRGRRCRTLVRERVWATPEQVLRIADQAAALGGDIARLLVITAAWTGCRWGELAALHRDNLDLDTGRLIVDPERGSLHESRGRRWLGPPKTPSSARRIALPPFLVRLLRRHLDSHPFEFVFTTSRGTWLWRSTFDRRVLRPAIDGCHRPGVRAYSVCPGLTFHGLRHSHKTWLIAGGAPEIAQARRLGHHLPGPGRGDVFARGARSGDPVAGRPAAPLAQSRPQPASRPARATEKGGGEISSSHSAVPDTTAKAESARPYSRWKEGQLPACPAGERNGAARKRVPWSSTPQKLPTWDTPDQCYPVTQDQPADTRKPLRPAPTA</sequence>
<reference evidence="8" key="1">
    <citation type="journal article" date="2019" name="Int. J. Syst. Evol. Microbiol.">
        <title>The Global Catalogue of Microorganisms (GCM) 10K type strain sequencing project: providing services to taxonomists for standard genome sequencing and annotation.</title>
        <authorList>
            <consortium name="The Broad Institute Genomics Platform"/>
            <consortium name="The Broad Institute Genome Sequencing Center for Infectious Disease"/>
            <person name="Wu L."/>
            <person name="Ma J."/>
        </authorList>
    </citation>
    <scope>NUCLEOTIDE SEQUENCE [LARGE SCALE GENOMIC DNA]</scope>
    <source>
        <strain evidence="8">CGMCC 4.7641</strain>
    </source>
</reference>
<dbReference type="CDD" id="cd01189">
    <property type="entry name" value="INT_ICEBs1_C_like"/>
    <property type="match status" value="1"/>
</dbReference>
<organism evidence="7 8">
    <name type="scientific">Amycolatopsis silviterrae</name>
    <dbReference type="NCBI Taxonomy" id="1656914"/>
    <lineage>
        <taxon>Bacteria</taxon>
        <taxon>Bacillati</taxon>
        <taxon>Actinomycetota</taxon>
        <taxon>Actinomycetes</taxon>
        <taxon>Pseudonocardiales</taxon>
        <taxon>Pseudonocardiaceae</taxon>
        <taxon>Amycolatopsis</taxon>
    </lineage>
</organism>
<gene>
    <name evidence="7" type="ORF">ACFSVL_35005</name>
</gene>
<comment type="caution">
    <text evidence="7">The sequence shown here is derived from an EMBL/GenBank/DDBJ whole genome shotgun (WGS) entry which is preliminary data.</text>
</comment>
<evidence type="ECO:0000256" key="1">
    <source>
        <dbReference type="ARBA" id="ARBA00008857"/>
    </source>
</evidence>
<dbReference type="InterPro" id="IPR010998">
    <property type="entry name" value="Integrase_recombinase_N"/>
</dbReference>
<dbReference type="EMBL" id="JBHUKS010000027">
    <property type="protein sequence ID" value="MFD2472650.1"/>
    <property type="molecule type" value="Genomic_DNA"/>
</dbReference>
<keyword evidence="8" id="KW-1185">Reference proteome</keyword>
<dbReference type="Proteomes" id="UP001597483">
    <property type="component" value="Unassembled WGS sequence"/>
</dbReference>
<evidence type="ECO:0000256" key="2">
    <source>
        <dbReference type="ARBA" id="ARBA00022908"/>
    </source>
</evidence>
<dbReference type="PANTHER" id="PTHR30349:SF64">
    <property type="entry name" value="PROPHAGE INTEGRASE INTD-RELATED"/>
    <property type="match status" value="1"/>
</dbReference>
<evidence type="ECO:0000256" key="4">
    <source>
        <dbReference type="ARBA" id="ARBA00023172"/>
    </source>
</evidence>
<keyword evidence="2" id="KW-0229">DNA integration</keyword>
<keyword evidence="3" id="KW-0238">DNA-binding</keyword>
<dbReference type="InterPro" id="IPR050090">
    <property type="entry name" value="Tyrosine_recombinase_XerCD"/>
</dbReference>
<dbReference type="Gene3D" id="1.10.443.10">
    <property type="entry name" value="Intergrase catalytic core"/>
    <property type="match status" value="1"/>
</dbReference>
<evidence type="ECO:0000313" key="7">
    <source>
        <dbReference type="EMBL" id="MFD2472650.1"/>
    </source>
</evidence>
<keyword evidence="4" id="KW-0233">DNA recombination</keyword>
<comment type="similarity">
    <text evidence="1">Belongs to the 'phage' integrase family.</text>
</comment>
<feature type="region of interest" description="Disordered" evidence="5">
    <location>
        <begin position="316"/>
        <end position="451"/>
    </location>
</feature>
<dbReference type="InterPro" id="IPR013762">
    <property type="entry name" value="Integrase-like_cat_sf"/>
</dbReference>